<feature type="compositionally biased region" description="Polar residues" evidence="5">
    <location>
        <begin position="403"/>
        <end position="415"/>
    </location>
</feature>
<sequence>MYQWSSLASLLGDHDSRDPPELGFRSRRTILSPPSLAEDVKLEPSRCLIPIWTLTMMMFKYMNNGARKRRRKMPIQLQESLNFSIDQFKLPIRIADPFLLFQNAFMGNSSSLVDVKRQSCPLLNGNITTPLDEQSKITKDSCGSFENSEKVQALAEDKGNSQPNISGNTAKNVNLEDGKGITLSRFPAPGIMPNSFSSANEPEQKRAAHLCKFFAKGWCMKGNTCRFLHVKENSSHTSHQQSEYNMAGSSYILPEEGRRTSDSKEGLRVSQLSENGKTSLHTREDISFLNPSGSQRIFPSPNEMHFMSLYGNMGREGLKQKCGADFTDNRSVVINKSNSFALRSIHEHRSLINTYGKADMESSGPAWTGSLFSSVPTNEGGSTLRHCENRNSIYGSGSLPTLQGISVSSGQDAEGNNTSSKKKVSSNDWEPSEPFQPSFTIPPYILPSSDALYDPFTDIENLEDRSLKVPLSSEGKQAWKNSQQEKDGDSASGLRARECNNDDKNSSCSQNQHQETVARKNLEAYGGVEGVATSVVDQNDATTPSKEISSSAAAENRVVLKRSKHVGHDSWHKSDGSSYKKILKSDEVDGEVRSDAGMKVMRQFRTAVVETIKEMLKPLWREGRLSKDVHNMIVKKAAEKVVSAAVQFHQVPTDSESVEQYLGSSATRIVKLVEGYAEKYGKH</sequence>
<keyword evidence="8" id="KW-1185">Reference proteome</keyword>
<proteinExistence type="predicted"/>
<gene>
    <name evidence="7" type="ORF">ANE_LOCUS12477</name>
</gene>
<evidence type="ECO:0000259" key="6">
    <source>
        <dbReference type="PROSITE" id="PS50103"/>
    </source>
</evidence>
<feature type="region of interest" description="Disordered" evidence="5">
    <location>
        <begin position="473"/>
        <end position="514"/>
    </location>
</feature>
<dbReference type="Pfam" id="PF00642">
    <property type="entry name" value="zf-CCCH"/>
    <property type="match status" value="1"/>
</dbReference>
<evidence type="ECO:0000256" key="3">
    <source>
        <dbReference type="ARBA" id="ARBA00022833"/>
    </source>
</evidence>
<dbReference type="GO" id="GO:0008270">
    <property type="term" value="F:zinc ion binding"/>
    <property type="evidence" value="ECO:0007669"/>
    <property type="project" value="UniProtKB-KW"/>
</dbReference>
<dbReference type="OrthoDB" id="1935339at2759"/>
<evidence type="ECO:0000256" key="2">
    <source>
        <dbReference type="ARBA" id="ARBA00022771"/>
    </source>
</evidence>
<protein>
    <recommendedName>
        <fullName evidence="6">C3H1-type domain-containing protein</fullName>
    </recommendedName>
</protein>
<name>A0A565BK72_9BRAS</name>
<organism evidence="7 8">
    <name type="scientific">Arabis nemorensis</name>
    <dbReference type="NCBI Taxonomy" id="586526"/>
    <lineage>
        <taxon>Eukaryota</taxon>
        <taxon>Viridiplantae</taxon>
        <taxon>Streptophyta</taxon>
        <taxon>Embryophyta</taxon>
        <taxon>Tracheophyta</taxon>
        <taxon>Spermatophyta</taxon>
        <taxon>Magnoliopsida</taxon>
        <taxon>eudicotyledons</taxon>
        <taxon>Gunneridae</taxon>
        <taxon>Pentapetalae</taxon>
        <taxon>rosids</taxon>
        <taxon>malvids</taxon>
        <taxon>Brassicales</taxon>
        <taxon>Brassicaceae</taxon>
        <taxon>Arabideae</taxon>
        <taxon>Arabis</taxon>
    </lineage>
</organism>
<dbReference type="PROSITE" id="PS50103">
    <property type="entry name" value="ZF_C3H1"/>
    <property type="match status" value="1"/>
</dbReference>
<feature type="compositionally biased region" description="Basic and acidic residues" evidence="5">
    <location>
        <begin position="483"/>
        <end position="505"/>
    </location>
</feature>
<dbReference type="SMART" id="SM00356">
    <property type="entry name" value="ZnF_C3H1"/>
    <property type="match status" value="1"/>
</dbReference>
<dbReference type="PANTHER" id="PTHR36886:SF3">
    <property type="entry name" value="PROTEIN FRIGIDA-ESSENTIAL 1"/>
    <property type="match status" value="1"/>
</dbReference>
<accession>A0A565BK72</accession>
<feature type="region of interest" description="Disordered" evidence="5">
    <location>
        <begin position="256"/>
        <end position="283"/>
    </location>
</feature>
<feature type="compositionally biased region" description="Polar residues" evidence="5">
    <location>
        <begin position="270"/>
        <end position="279"/>
    </location>
</feature>
<feature type="compositionally biased region" description="Basic and acidic residues" evidence="5">
    <location>
        <begin position="256"/>
        <end position="267"/>
    </location>
</feature>
<reference evidence="7" key="1">
    <citation type="submission" date="2019-07" db="EMBL/GenBank/DDBJ databases">
        <authorList>
            <person name="Dittberner H."/>
        </authorList>
    </citation>
    <scope>NUCLEOTIDE SEQUENCE [LARGE SCALE GENOMIC DNA]</scope>
</reference>
<feature type="domain" description="C3H1-type" evidence="6">
    <location>
        <begin position="210"/>
        <end position="232"/>
    </location>
</feature>
<evidence type="ECO:0000313" key="8">
    <source>
        <dbReference type="Proteomes" id="UP000489600"/>
    </source>
</evidence>
<comment type="caution">
    <text evidence="7">The sequence shown here is derived from an EMBL/GenBank/DDBJ whole genome shotgun (WGS) entry which is preliminary data.</text>
</comment>
<evidence type="ECO:0000256" key="4">
    <source>
        <dbReference type="PROSITE-ProRule" id="PRU00723"/>
    </source>
</evidence>
<keyword evidence="1 4" id="KW-0479">Metal-binding</keyword>
<feature type="region of interest" description="Disordered" evidence="5">
    <location>
        <begin position="403"/>
        <end position="441"/>
    </location>
</feature>
<dbReference type="Gene3D" id="4.10.1000.10">
    <property type="entry name" value="Zinc finger, CCCH-type"/>
    <property type="match status" value="1"/>
</dbReference>
<evidence type="ECO:0000256" key="5">
    <source>
        <dbReference type="SAM" id="MobiDB-lite"/>
    </source>
</evidence>
<dbReference type="InterPro" id="IPR000571">
    <property type="entry name" value="Znf_CCCH"/>
</dbReference>
<feature type="zinc finger region" description="C3H1-type" evidence="4">
    <location>
        <begin position="210"/>
        <end position="232"/>
    </location>
</feature>
<dbReference type="Proteomes" id="UP000489600">
    <property type="component" value="Unassembled WGS sequence"/>
</dbReference>
<dbReference type="SUPFAM" id="SSF90229">
    <property type="entry name" value="CCCH zinc finger"/>
    <property type="match status" value="1"/>
</dbReference>
<keyword evidence="3 4" id="KW-0862">Zinc</keyword>
<dbReference type="EMBL" id="CABITT030000004">
    <property type="protein sequence ID" value="VVB02033.1"/>
    <property type="molecule type" value="Genomic_DNA"/>
</dbReference>
<dbReference type="PANTHER" id="PTHR36886">
    <property type="entry name" value="PROTEIN FRIGIDA-ESSENTIAL 1"/>
    <property type="match status" value="1"/>
</dbReference>
<dbReference type="AlphaFoldDB" id="A0A565BK72"/>
<keyword evidence="2 4" id="KW-0863">Zinc-finger</keyword>
<evidence type="ECO:0000313" key="7">
    <source>
        <dbReference type="EMBL" id="VVB02033.1"/>
    </source>
</evidence>
<dbReference type="InterPro" id="IPR036855">
    <property type="entry name" value="Znf_CCCH_sf"/>
</dbReference>
<dbReference type="InterPro" id="IPR052650">
    <property type="entry name" value="Zinc_finger_CCCH"/>
</dbReference>
<evidence type="ECO:0000256" key="1">
    <source>
        <dbReference type="ARBA" id="ARBA00022723"/>
    </source>
</evidence>